<reference evidence="4" key="1">
    <citation type="submission" date="2021-12" db="EMBL/GenBank/DDBJ databases">
        <authorList>
            <person name="King R."/>
        </authorList>
    </citation>
    <scope>NUCLEOTIDE SEQUENCE</scope>
</reference>
<keyword evidence="5" id="KW-1185">Reference proteome</keyword>
<dbReference type="PANTHER" id="PTHR48043">
    <property type="entry name" value="EG:EG0003.4 PROTEIN-RELATED"/>
    <property type="match status" value="1"/>
</dbReference>
<evidence type="ECO:0000313" key="4">
    <source>
        <dbReference type="EMBL" id="CAH0766314.1"/>
    </source>
</evidence>
<dbReference type="CDD" id="cd03784">
    <property type="entry name" value="GT1_Gtf-like"/>
    <property type="match status" value="1"/>
</dbReference>
<sequence>MKRTSSPNQRTSILWMILFHFTLFRYSDCFKVLFLFPLTTKSHFGAHSVLAEELARRGHEVTVLSHFHKEKANYKEIIMDSDRHRNLSTMKEFNATKFQQDSPLITRFFTYMYFSSQVELCMSSQEILELVKSNEHYDVIVGEVGFFQPFIVALGHKFSAPVVDIFPSSPFPHDFNNMGSPISFPSIPDPLLSFSDEMSFMERLENTVTGLWDLAIFHWYLLPSQEKLVREHFKYPGADSMPPLSSMIKNISLMLVNSHFSIEYSRPLVSNVIEVGGMHINPAQKLPQDLQTFLDEAELGVIYISFGSIVTGTMLGEYRAQQIANALKRLKYRVIIKWDDTTLFEGDQNIVTLSWAPQQEILVTGTTRKRSLEEREIDHSVHWTQPSFG</sequence>
<protein>
    <recommendedName>
        <fullName evidence="6">UDP-glucuronosyltransferase</fullName>
    </recommendedName>
</protein>
<dbReference type="InterPro" id="IPR002213">
    <property type="entry name" value="UDP_glucos_trans"/>
</dbReference>
<dbReference type="Proteomes" id="UP001152759">
    <property type="component" value="Chromosome 2"/>
</dbReference>
<keyword evidence="2" id="KW-0328">Glycosyltransferase</keyword>
<proteinExistence type="inferred from homology"/>
<accession>A0A9P0CC41</accession>
<evidence type="ECO:0000313" key="5">
    <source>
        <dbReference type="Proteomes" id="UP001152759"/>
    </source>
</evidence>
<dbReference type="InterPro" id="IPR050271">
    <property type="entry name" value="UDP-glycosyltransferase"/>
</dbReference>
<evidence type="ECO:0000256" key="1">
    <source>
        <dbReference type="ARBA" id="ARBA00009995"/>
    </source>
</evidence>
<dbReference type="EMBL" id="OU963863">
    <property type="protein sequence ID" value="CAH0766314.1"/>
    <property type="molecule type" value="Genomic_DNA"/>
</dbReference>
<evidence type="ECO:0000256" key="2">
    <source>
        <dbReference type="ARBA" id="ARBA00022676"/>
    </source>
</evidence>
<organism evidence="4 5">
    <name type="scientific">Bemisia tabaci</name>
    <name type="common">Sweetpotato whitefly</name>
    <name type="synonym">Aleurodes tabaci</name>
    <dbReference type="NCBI Taxonomy" id="7038"/>
    <lineage>
        <taxon>Eukaryota</taxon>
        <taxon>Metazoa</taxon>
        <taxon>Ecdysozoa</taxon>
        <taxon>Arthropoda</taxon>
        <taxon>Hexapoda</taxon>
        <taxon>Insecta</taxon>
        <taxon>Pterygota</taxon>
        <taxon>Neoptera</taxon>
        <taxon>Paraneoptera</taxon>
        <taxon>Hemiptera</taxon>
        <taxon>Sternorrhyncha</taxon>
        <taxon>Aleyrodoidea</taxon>
        <taxon>Aleyrodidae</taxon>
        <taxon>Aleyrodinae</taxon>
        <taxon>Bemisia</taxon>
    </lineage>
</organism>
<keyword evidence="3" id="KW-0808">Transferase</keyword>
<dbReference type="PANTHER" id="PTHR48043:SF159">
    <property type="entry name" value="EG:EG0003.4 PROTEIN-RELATED"/>
    <property type="match status" value="1"/>
</dbReference>
<name>A0A9P0CC41_BEMTA</name>
<dbReference type="SUPFAM" id="SSF53756">
    <property type="entry name" value="UDP-Glycosyltransferase/glycogen phosphorylase"/>
    <property type="match status" value="1"/>
</dbReference>
<dbReference type="Pfam" id="PF00201">
    <property type="entry name" value="UDPGT"/>
    <property type="match status" value="1"/>
</dbReference>
<comment type="similarity">
    <text evidence="1">Belongs to the UDP-glycosyltransferase family.</text>
</comment>
<dbReference type="GO" id="GO:0008194">
    <property type="term" value="F:UDP-glycosyltransferase activity"/>
    <property type="evidence" value="ECO:0007669"/>
    <property type="project" value="InterPro"/>
</dbReference>
<gene>
    <name evidence="4" type="ORF">BEMITA_LOCUS4253</name>
</gene>
<evidence type="ECO:0000256" key="3">
    <source>
        <dbReference type="ARBA" id="ARBA00022679"/>
    </source>
</evidence>
<evidence type="ECO:0008006" key="6">
    <source>
        <dbReference type="Google" id="ProtNLM"/>
    </source>
</evidence>
<dbReference type="AlphaFoldDB" id="A0A9P0CC41"/>
<dbReference type="Gene3D" id="3.40.50.2000">
    <property type="entry name" value="Glycogen Phosphorylase B"/>
    <property type="match status" value="2"/>
</dbReference>